<dbReference type="SUPFAM" id="SSF82771">
    <property type="entry name" value="GIY-YIG endonuclease"/>
    <property type="match status" value="1"/>
</dbReference>
<dbReference type="InterPro" id="IPR035901">
    <property type="entry name" value="GIY-YIG_endonuc_sf"/>
</dbReference>
<name>A0A850ET35_9BACL</name>
<sequence length="227" mass="27137">MSDCYTLVQISRKSIGEEDGKNKVTYSARLAIKSDNHCYDLVNGWENFINDEWIDPAQPKYDVIPAVYCFYDSNRKPLYVGETNRLYARTIIEHLKGDTNTVAYELFLRFRYLRIYDLSIEESAHRKLLEQMIIFDQKPLYNLMTLGLFEDKEHFCKRLSESLTRDNWSDVTVEQRNWFENKFPRNQARINKWKEKDRKRKEKELQKIQTAELKKIKKKEGSKKGSL</sequence>
<dbReference type="Gene3D" id="3.40.1440.10">
    <property type="entry name" value="GIY-YIG endonuclease"/>
    <property type="match status" value="1"/>
</dbReference>
<protein>
    <recommendedName>
        <fullName evidence="3">GIY-YIG domain-containing protein</fullName>
    </recommendedName>
</protein>
<dbReference type="EMBL" id="JABWCS010000206">
    <property type="protein sequence ID" value="NUU61121.1"/>
    <property type="molecule type" value="Genomic_DNA"/>
</dbReference>
<dbReference type="RefSeq" id="WP_175371669.1">
    <property type="nucleotide sequence ID" value="NZ_JABWCS010000206.1"/>
</dbReference>
<reference evidence="1" key="1">
    <citation type="submission" date="2020-06" db="EMBL/GenBank/DDBJ databases">
        <title>Paenibacillus sp. nov., isolated from soil.</title>
        <authorList>
            <person name="Seo Y.L."/>
        </authorList>
    </citation>
    <scope>NUCLEOTIDE SEQUENCE [LARGE SCALE GENOMIC DNA]</scope>
    <source>
        <strain evidence="1">JW14</strain>
    </source>
</reference>
<accession>A0A850ET35</accession>
<dbReference type="Proteomes" id="UP000564806">
    <property type="component" value="Unassembled WGS sequence"/>
</dbReference>
<gene>
    <name evidence="1" type="ORF">HPT30_12255</name>
</gene>
<keyword evidence="2" id="KW-1185">Reference proteome</keyword>
<organism evidence="1 2">
    <name type="scientific">Paenibacillus agri</name>
    <dbReference type="NCBI Taxonomy" id="2744309"/>
    <lineage>
        <taxon>Bacteria</taxon>
        <taxon>Bacillati</taxon>
        <taxon>Bacillota</taxon>
        <taxon>Bacilli</taxon>
        <taxon>Bacillales</taxon>
        <taxon>Paenibacillaceae</taxon>
        <taxon>Paenibacillus</taxon>
    </lineage>
</organism>
<dbReference type="AlphaFoldDB" id="A0A850ET35"/>
<proteinExistence type="predicted"/>
<evidence type="ECO:0000313" key="2">
    <source>
        <dbReference type="Proteomes" id="UP000564806"/>
    </source>
</evidence>
<evidence type="ECO:0000313" key="1">
    <source>
        <dbReference type="EMBL" id="NUU61121.1"/>
    </source>
</evidence>
<evidence type="ECO:0008006" key="3">
    <source>
        <dbReference type="Google" id="ProtNLM"/>
    </source>
</evidence>
<comment type="caution">
    <text evidence="1">The sequence shown here is derived from an EMBL/GenBank/DDBJ whole genome shotgun (WGS) entry which is preliminary data.</text>
</comment>